<dbReference type="EMBL" id="UOFF01000038">
    <property type="protein sequence ID" value="VAW53634.1"/>
    <property type="molecule type" value="Genomic_DNA"/>
</dbReference>
<name>A0A3B0XC97_9ZZZZ</name>
<proteinExistence type="predicted"/>
<protein>
    <submittedName>
        <fullName evidence="1">Uncharacterized protein</fullName>
    </submittedName>
</protein>
<evidence type="ECO:0000313" key="1">
    <source>
        <dbReference type="EMBL" id="VAW53634.1"/>
    </source>
</evidence>
<gene>
    <name evidence="1" type="ORF">MNBD_GAMMA07-1457</name>
</gene>
<dbReference type="AlphaFoldDB" id="A0A3B0XC97"/>
<accession>A0A3B0XC97</accession>
<organism evidence="1">
    <name type="scientific">hydrothermal vent metagenome</name>
    <dbReference type="NCBI Taxonomy" id="652676"/>
    <lineage>
        <taxon>unclassified sequences</taxon>
        <taxon>metagenomes</taxon>
        <taxon>ecological metagenomes</taxon>
    </lineage>
</organism>
<reference evidence="1" key="1">
    <citation type="submission" date="2018-06" db="EMBL/GenBank/DDBJ databases">
        <authorList>
            <person name="Zhirakovskaya E."/>
        </authorList>
    </citation>
    <scope>NUCLEOTIDE SEQUENCE</scope>
</reference>
<sequence length="29" mass="3247">MTLMISNVAQLSRDMSIVILTNYTYSHGS</sequence>